<dbReference type="GO" id="GO:0005545">
    <property type="term" value="F:1-phosphatidylinositol binding"/>
    <property type="evidence" value="ECO:0007669"/>
    <property type="project" value="TreeGrafter"/>
</dbReference>
<dbReference type="PROSITE" id="PS50942">
    <property type="entry name" value="ENTH"/>
    <property type="match status" value="1"/>
</dbReference>
<feature type="non-terminal residue" evidence="2">
    <location>
        <position position="1"/>
    </location>
</feature>
<dbReference type="GO" id="GO:0005546">
    <property type="term" value="F:phosphatidylinositol-4,5-bisphosphate binding"/>
    <property type="evidence" value="ECO:0007669"/>
    <property type="project" value="TreeGrafter"/>
</dbReference>
<organism evidence="2">
    <name type="scientific">Lygus hesperus</name>
    <name type="common">Western plant bug</name>
    <dbReference type="NCBI Taxonomy" id="30085"/>
    <lineage>
        <taxon>Eukaryota</taxon>
        <taxon>Metazoa</taxon>
        <taxon>Ecdysozoa</taxon>
        <taxon>Arthropoda</taxon>
        <taxon>Hexapoda</taxon>
        <taxon>Insecta</taxon>
        <taxon>Pterygota</taxon>
        <taxon>Neoptera</taxon>
        <taxon>Paraneoptera</taxon>
        <taxon>Hemiptera</taxon>
        <taxon>Heteroptera</taxon>
        <taxon>Panheteroptera</taxon>
        <taxon>Cimicomorpha</taxon>
        <taxon>Miridae</taxon>
        <taxon>Mirini</taxon>
        <taxon>Lygus</taxon>
    </lineage>
</organism>
<protein>
    <recommendedName>
        <fullName evidence="1">ENTH domain-containing protein</fullName>
    </recommendedName>
</protein>
<dbReference type="InterPro" id="IPR045192">
    <property type="entry name" value="AP180-like"/>
</dbReference>
<evidence type="ECO:0000313" key="2">
    <source>
        <dbReference type="EMBL" id="JAG00044.1"/>
    </source>
</evidence>
<dbReference type="GO" id="GO:0030136">
    <property type="term" value="C:clathrin-coated vesicle"/>
    <property type="evidence" value="ECO:0007669"/>
    <property type="project" value="TreeGrafter"/>
</dbReference>
<feature type="domain" description="ENTH" evidence="1">
    <location>
        <begin position="9"/>
        <end position="118"/>
    </location>
</feature>
<reference evidence="2" key="2">
    <citation type="submission" date="2014-07" db="EMBL/GenBank/DDBJ databases">
        <authorList>
            <person name="Hull J."/>
        </authorList>
    </citation>
    <scope>NUCLEOTIDE SEQUENCE</scope>
</reference>
<name>A0A0A9VWJ6_LYGHE</name>
<feature type="non-terminal residue" evidence="2">
    <location>
        <position position="118"/>
    </location>
</feature>
<dbReference type="GO" id="GO:0000149">
    <property type="term" value="F:SNARE binding"/>
    <property type="evidence" value="ECO:0007669"/>
    <property type="project" value="TreeGrafter"/>
</dbReference>
<dbReference type="InterPro" id="IPR011417">
    <property type="entry name" value="ANTH_dom"/>
</dbReference>
<dbReference type="Gene3D" id="1.25.40.90">
    <property type="match status" value="1"/>
</dbReference>
<dbReference type="Pfam" id="PF07651">
    <property type="entry name" value="ANTH"/>
    <property type="match status" value="1"/>
</dbReference>
<dbReference type="EMBL" id="GBHO01043560">
    <property type="protein sequence ID" value="JAG00044.1"/>
    <property type="molecule type" value="Transcribed_RNA"/>
</dbReference>
<sequence>TMSNFIRNIITLNLDEVDMAIVKATYDDSYPPKEKHVAKLISLTHRDHDIRFLSSLLRRLNDSKWRQVLKTLIVIHRLCRDGDDSCIERFCQRRSYLKAARNFYDFNATHISSNIRKY</sequence>
<dbReference type="SMART" id="SM00273">
    <property type="entry name" value="ENTH"/>
    <property type="match status" value="1"/>
</dbReference>
<evidence type="ECO:0000259" key="1">
    <source>
        <dbReference type="PROSITE" id="PS50942"/>
    </source>
</evidence>
<accession>A0A0A9VWJ6</accession>
<dbReference type="GO" id="GO:0072583">
    <property type="term" value="P:clathrin-dependent endocytosis"/>
    <property type="evidence" value="ECO:0007669"/>
    <property type="project" value="InterPro"/>
</dbReference>
<dbReference type="GO" id="GO:0005905">
    <property type="term" value="C:clathrin-coated pit"/>
    <property type="evidence" value="ECO:0007669"/>
    <property type="project" value="TreeGrafter"/>
</dbReference>
<gene>
    <name evidence="2" type="ORF">CM83_102141</name>
</gene>
<dbReference type="AlphaFoldDB" id="A0A0A9VWJ6"/>
<reference evidence="2" key="1">
    <citation type="journal article" date="2014" name="PLoS ONE">
        <title>Transcriptome-Based Identification of ABC Transporters in the Western Tarnished Plant Bug Lygus hesperus.</title>
        <authorList>
            <person name="Hull J.J."/>
            <person name="Chaney K."/>
            <person name="Geib S.M."/>
            <person name="Fabrick J.A."/>
            <person name="Brent C.S."/>
            <person name="Walsh D."/>
            <person name="Lavine L.C."/>
        </authorList>
    </citation>
    <scope>NUCLEOTIDE SEQUENCE</scope>
</reference>
<dbReference type="PANTHER" id="PTHR22951">
    <property type="entry name" value="CLATHRIN ASSEMBLY PROTEIN"/>
    <property type="match status" value="1"/>
</dbReference>
<proteinExistence type="predicted"/>
<dbReference type="GO" id="GO:0032050">
    <property type="term" value="F:clathrin heavy chain binding"/>
    <property type="evidence" value="ECO:0007669"/>
    <property type="project" value="TreeGrafter"/>
</dbReference>
<dbReference type="GO" id="GO:0006900">
    <property type="term" value="P:vesicle budding from membrane"/>
    <property type="evidence" value="ECO:0007669"/>
    <property type="project" value="TreeGrafter"/>
</dbReference>
<dbReference type="GO" id="GO:0048268">
    <property type="term" value="P:clathrin coat assembly"/>
    <property type="evidence" value="ECO:0007669"/>
    <property type="project" value="InterPro"/>
</dbReference>
<dbReference type="InterPro" id="IPR013809">
    <property type="entry name" value="ENTH"/>
</dbReference>
<dbReference type="PANTHER" id="PTHR22951:SF5">
    <property type="entry name" value="PHOSPHATIDYLINOSITOL-BINDING CLATHRIN ASSEMBLY PROTEIN LAP"/>
    <property type="match status" value="1"/>
</dbReference>
<dbReference type="SUPFAM" id="SSF48464">
    <property type="entry name" value="ENTH/VHS domain"/>
    <property type="match status" value="1"/>
</dbReference>
<dbReference type="InterPro" id="IPR008942">
    <property type="entry name" value="ENTH_VHS"/>
</dbReference>